<evidence type="ECO:0000256" key="1">
    <source>
        <dbReference type="ARBA" id="ARBA00022491"/>
    </source>
</evidence>
<dbReference type="InterPro" id="IPR046335">
    <property type="entry name" value="LacI/GalR-like_sensor"/>
</dbReference>
<reference evidence="6 7" key="1">
    <citation type="submission" date="2019-03" db="EMBL/GenBank/DDBJ databases">
        <title>Genomic Encyclopedia of Type Strains, Phase IV (KMG-IV): sequencing the most valuable type-strain genomes for metagenomic binning, comparative biology and taxonomic classification.</title>
        <authorList>
            <person name="Goeker M."/>
        </authorList>
    </citation>
    <scope>NUCLEOTIDE SEQUENCE [LARGE SCALE GENOMIC DNA]</scope>
    <source>
        <strain evidence="6 7">DSM 28697</strain>
    </source>
</reference>
<keyword evidence="4" id="KW-0804">Transcription</keyword>
<dbReference type="Gene3D" id="3.40.50.2300">
    <property type="match status" value="2"/>
</dbReference>
<dbReference type="AlphaFoldDB" id="A0A4R6U2M9"/>
<dbReference type="Pfam" id="PF00356">
    <property type="entry name" value="LacI"/>
    <property type="match status" value="1"/>
</dbReference>
<proteinExistence type="predicted"/>
<dbReference type="GO" id="GO:0000976">
    <property type="term" value="F:transcription cis-regulatory region binding"/>
    <property type="evidence" value="ECO:0007669"/>
    <property type="project" value="TreeGrafter"/>
</dbReference>
<dbReference type="InterPro" id="IPR028082">
    <property type="entry name" value="Peripla_BP_I"/>
</dbReference>
<dbReference type="OrthoDB" id="2026446at2"/>
<evidence type="ECO:0000256" key="3">
    <source>
        <dbReference type="ARBA" id="ARBA00023125"/>
    </source>
</evidence>
<evidence type="ECO:0000259" key="5">
    <source>
        <dbReference type="PROSITE" id="PS50932"/>
    </source>
</evidence>
<dbReference type="EMBL" id="SNYJ01000005">
    <property type="protein sequence ID" value="TDQ40688.1"/>
    <property type="molecule type" value="Genomic_DNA"/>
</dbReference>
<dbReference type="PROSITE" id="PS50932">
    <property type="entry name" value="HTH_LACI_2"/>
    <property type="match status" value="1"/>
</dbReference>
<organism evidence="6 7">
    <name type="scientific">Aureibacillus halotolerans</name>
    <dbReference type="NCBI Taxonomy" id="1508390"/>
    <lineage>
        <taxon>Bacteria</taxon>
        <taxon>Bacillati</taxon>
        <taxon>Bacillota</taxon>
        <taxon>Bacilli</taxon>
        <taxon>Bacillales</taxon>
        <taxon>Bacillaceae</taxon>
        <taxon>Aureibacillus</taxon>
    </lineage>
</organism>
<accession>A0A4R6U2M9</accession>
<name>A0A4R6U2M9_9BACI</name>
<dbReference type="CDD" id="cd01392">
    <property type="entry name" value="HTH_LacI"/>
    <property type="match status" value="1"/>
</dbReference>
<dbReference type="InterPro" id="IPR010982">
    <property type="entry name" value="Lambda_DNA-bd_dom_sf"/>
</dbReference>
<comment type="caution">
    <text evidence="6">The sequence shown here is derived from an EMBL/GenBank/DDBJ whole genome shotgun (WGS) entry which is preliminary data.</text>
</comment>
<dbReference type="Gene3D" id="1.10.260.40">
    <property type="entry name" value="lambda repressor-like DNA-binding domains"/>
    <property type="match status" value="1"/>
</dbReference>
<keyword evidence="1" id="KW-0678">Repressor</keyword>
<dbReference type="RefSeq" id="WP_133579894.1">
    <property type="nucleotide sequence ID" value="NZ_SNYJ01000005.1"/>
</dbReference>
<evidence type="ECO:0000256" key="2">
    <source>
        <dbReference type="ARBA" id="ARBA00023015"/>
    </source>
</evidence>
<protein>
    <submittedName>
        <fullName evidence="6">LacI family transcriptional regulator</fullName>
    </submittedName>
</protein>
<keyword evidence="3" id="KW-0238">DNA-binding</keyword>
<dbReference type="SUPFAM" id="SSF53822">
    <property type="entry name" value="Periplasmic binding protein-like I"/>
    <property type="match status" value="1"/>
</dbReference>
<feature type="domain" description="HTH lacI-type" evidence="5">
    <location>
        <begin position="5"/>
        <end position="59"/>
    </location>
</feature>
<gene>
    <name evidence="6" type="ORF">EV213_10529</name>
</gene>
<keyword evidence="2" id="KW-0805">Transcription regulation</keyword>
<dbReference type="Proteomes" id="UP000295632">
    <property type="component" value="Unassembled WGS sequence"/>
</dbReference>
<dbReference type="SUPFAM" id="SSF47413">
    <property type="entry name" value="lambda repressor-like DNA-binding domains"/>
    <property type="match status" value="1"/>
</dbReference>
<dbReference type="SMART" id="SM00354">
    <property type="entry name" value="HTH_LACI"/>
    <property type="match status" value="1"/>
</dbReference>
<evidence type="ECO:0000313" key="6">
    <source>
        <dbReference type="EMBL" id="TDQ40688.1"/>
    </source>
</evidence>
<sequence>MAKKVTMQQIANYVGVSKYVVSRTLGGKDGVSGPTKQKVLQAASVLGYFTQNQAPGMDATVLTSTKTANKLSVLILMPTTRSRSKEHSFWGPMLDGVSQRLEEFGYGFVIITDPYVGQLTDSFNRDAFFGVIGIGSIPSSILLDVYREDYCLVLIDHEDRTYPCDTVFNNNFEGTLRLTNHLLGLGHSAIEFVGNINYAPSFYDRYLGYRSAMEAHDLKATSTTELAGGEDEHQSFDRQLSIPMLVERRNDGTLPTAFVCANDSIAERVLRDLKQVNITVPGDVSVTGFDNIEKSYESDPTLTTVQSYTDELGKRAVDMLIRRYQSPESPFEKVVLQGNLMLRESTTFVK</sequence>
<evidence type="ECO:0000313" key="7">
    <source>
        <dbReference type="Proteomes" id="UP000295632"/>
    </source>
</evidence>
<dbReference type="InterPro" id="IPR000843">
    <property type="entry name" value="HTH_LacI"/>
</dbReference>
<dbReference type="GO" id="GO:0003700">
    <property type="term" value="F:DNA-binding transcription factor activity"/>
    <property type="evidence" value="ECO:0007669"/>
    <property type="project" value="TreeGrafter"/>
</dbReference>
<keyword evidence="7" id="KW-1185">Reference proteome</keyword>
<evidence type="ECO:0000256" key="4">
    <source>
        <dbReference type="ARBA" id="ARBA00023163"/>
    </source>
</evidence>
<dbReference type="Pfam" id="PF13377">
    <property type="entry name" value="Peripla_BP_3"/>
    <property type="match status" value="1"/>
</dbReference>
<dbReference type="PANTHER" id="PTHR30146:SF148">
    <property type="entry name" value="HTH-TYPE TRANSCRIPTIONAL REPRESSOR PURR-RELATED"/>
    <property type="match status" value="1"/>
</dbReference>
<dbReference type="PANTHER" id="PTHR30146">
    <property type="entry name" value="LACI-RELATED TRANSCRIPTIONAL REPRESSOR"/>
    <property type="match status" value="1"/>
</dbReference>